<dbReference type="PANTHER" id="PTHR30126:SF99">
    <property type="entry name" value="TRANSCRIPTIONAL REGULATOR LYSR FAMILY"/>
    <property type="match status" value="1"/>
</dbReference>
<dbReference type="RefSeq" id="WP_087505741.1">
    <property type="nucleotide sequence ID" value="NZ_BMDX01000009.1"/>
</dbReference>
<evidence type="ECO:0000259" key="5">
    <source>
        <dbReference type="PROSITE" id="PS50931"/>
    </source>
</evidence>
<dbReference type="SUPFAM" id="SSF46785">
    <property type="entry name" value="Winged helix' DNA-binding domain"/>
    <property type="match status" value="1"/>
</dbReference>
<protein>
    <submittedName>
        <fullName evidence="6">LysR family transcriptional regulator</fullName>
    </submittedName>
</protein>
<evidence type="ECO:0000256" key="1">
    <source>
        <dbReference type="ARBA" id="ARBA00009437"/>
    </source>
</evidence>
<dbReference type="Pfam" id="PF03466">
    <property type="entry name" value="LysR_substrate"/>
    <property type="match status" value="1"/>
</dbReference>
<dbReference type="InterPro" id="IPR036390">
    <property type="entry name" value="WH_DNA-bd_sf"/>
</dbReference>
<dbReference type="EMBL" id="BMDX01000009">
    <property type="protein sequence ID" value="GGA78635.1"/>
    <property type="molecule type" value="Genomic_DNA"/>
</dbReference>
<evidence type="ECO:0000256" key="2">
    <source>
        <dbReference type="ARBA" id="ARBA00023015"/>
    </source>
</evidence>
<dbReference type="Pfam" id="PF00126">
    <property type="entry name" value="HTH_1"/>
    <property type="match status" value="1"/>
</dbReference>
<dbReference type="InterPro" id="IPR036388">
    <property type="entry name" value="WH-like_DNA-bd_sf"/>
</dbReference>
<comment type="caution">
    <text evidence="6">The sequence shown here is derived from an EMBL/GenBank/DDBJ whole genome shotgun (WGS) entry which is preliminary data.</text>
</comment>
<dbReference type="PRINTS" id="PR00039">
    <property type="entry name" value="HTHLYSR"/>
</dbReference>
<dbReference type="Gene3D" id="1.10.10.10">
    <property type="entry name" value="Winged helix-like DNA-binding domain superfamily/Winged helix DNA-binding domain"/>
    <property type="match status" value="1"/>
</dbReference>
<dbReference type="Gene3D" id="3.40.190.10">
    <property type="entry name" value="Periplasmic binding protein-like II"/>
    <property type="match status" value="2"/>
</dbReference>
<dbReference type="Proteomes" id="UP000619743">
    <property type="component" value="Unassembled WGS sequence"/>
</dbReference>
<keyword evidence="7" id="KW-1185">Reference proteome</keyword>
<keyword evidence="4" id="KW-0804">Transcription</keyword>
<evidence type="ECO:0000313" key="6">
    <source>
        <dbReference type="EMBL" id="GGA78635.1"/>
    </source>
</evidence>
<reference evidence="7" key="1">
    <citation type="journal article" date="2019" name="Int. J. Syst. Evol. Microbiol.">
        <title>The Global Catalogue of Microorganisms (GCM) 10K type strain sequencing project: providing services to taxonomists for standard genome sequencing and annotation.</title>
        <authorList>
            <consortium name="The Broad Institute Genomics Platform"/>
            <consortium name="The Broad Institute Genome Sequencing Center for Infectious Disease"/>
            <person name="Wu L."/>
            <person name="Ma J."/>
        </authorList>
    </citation>
    <scope>NUCLEOTIDE SEQUENCE [LARGE SCALE GENOMIC DNA]</scope>
    <source>
        <strain evidence="7">CGMCC 1.10130</strain>
    </source>
</reference>
<accession>A0A8J2U5M3</accession>
<dbReference type="GO" id="GO:0003700">
    <property type="term" value="F:DNA-binding transcription factor activity"/>
    <property type="evidence" value="ECO:0007669"/>
    <property type="project" value="InterPro"/>
</dbReference>
<keyword evidence="3" id="KW-0238">DNA-binding</keyword>
<dbReference type="InterPro" id="IPR005119">
    <property type="entry name" value="LysR_subst-bd"/>
</dbReference>
<evidence type="ECO:0000256" key="3">
    <source>
        <dbReference type="ARBA" id="ARBA00023125"/>
    </source>
</evidence>
<name>A0A8J2U5M3_9GAMM</name>
<sequence>MLNPLYLRTFCQLVETKNFTRTAEALFMTQPGVTQHIKRLEEAVGQPLLNRFGKQFELTIAGEQLHRYALQQRVAEQQLMTAMQQDRDDAGECRLACSGAVALRLYPALLALQQRRSGLSFYLEAAPSGRIIERIKLGDIAVGICSEQVNDATLSQQSFATDELCLVLPHTTKLSWQALIELGFINHPDGHHFATSVLQANFAEQFAGMAAIPERGYVNQIGQILTPVALGLGFTVLPRSAVASAAEGHRLKVAALQQPVYQTLYWTEKRHKPLAKRYGRVFDTVKQLLN</sequence>
<keyword evidence="2" id="KW-0805">Transcription regulation</keyword>
<evidence type="ECO:0000256" key="4">
    <source>
        <dbReference type="ARBA" id="ARBA00023163"/>
    </source>
</evidence>
<evidence type="ECO:0000313" key="7">
    <source>
        <dbReference type="Proteomes" id="UP000619743"/>
    </source>
</evidence>
<dbReference type="PROSITE" id="PS50931">
    <property type="entry name" value="HTH_LYSR"/>
    <property type="match status" value="1"/>
</dbReference>
<dbReference type="GO" id="GO:0000976">
    <property type="term" value="F:transcription cis-regulatory region binding"/>
    <property type="evidence" value="ECO:0007669"/>
    <property type="project" value="TreeGrafter"/>
</dbReference>
<dbReference type="SUPFAM" id="SSF53850">
    <property type="entry name" value="Periplasmic binding protein-like II"/>
    <property type="match status" value="1"/>
</dbReference>
<dbReference type="CDD" id="cd05466">
    <property type="entry name" value="PBP2_LTTR_substrate"/>
    <property type="match status" value="1"/>
</dbReference>
<proteinExistence type="inferred from homology"/>
<dbReference type="InterPro" id="IPR000847">
    <property type="entry name" value="LysR_HTH_N"/>
</dbReference>
<organism evidence="6 7">
    <name type="scientific">Neiella marina</name>
    <dbReference type="NCBI Taxonomy" id="508461"/>
    <lineage>
        <taxon>Bacteria</taxon>
        <taxon>Pseudomonadati</taxon>
        <taxon>Pseudomonadota</taxon>
        <taxon>Gammaproteobacteria</taxon>
        <taxon>Alteromonadales</taxon>
        <taxon>Echinimonadaceae</taxon>
        <taxon>Neiella</taxon>
    </lineage>
</organism>
<feature type="domain" description="HTH lysR-type" evidence="5">
    <location>
        <begin position="7"/>
        <end position="59"/>
    </location>
</feature>
<comment type="similarity">
    <text evidence="1">Belongs to the LysR transcriptional regulatory family.</text>
</comment>
<dbReference type="OrthoDB" id="5289754at2"/>
<gene>
    <name evidence="6" type="ORF">GCM10011369_20690</name>
</gene>
<dbReference type="AlphaFoldDB" id="A0A8J2U5M3"/>
<dbReference type="PANTHER" id="PTHR30126">
    <property type="entry name" value="HTH-TYPE TRANSCRIPTIONAL REGULATOR"/>
    <property type="match status" value="1"/>
</dbReference>